<gene>
    <name evidence="3" type="ORF">OVA965_LOCUS11368</name>
    <name evidence="4" type="ORF">TMI583_LOCUS11368</name>
</gene>
<dbReference type="Proteomes" id="UP000682733">
    <property type="component" value="Unassembled WGS sequence"/>
</dbReference>
<organism evidence="3 5">
    <name type="scientific">Didymodactylos carnosus</name>
    <dbReference type="NCBI Taxonomy" id="1234261"/>
    <lineage>
        <taxon>Eukaryota</taxon>
        <taxon>Metazoa</taxon>
        <taxon>Spiralia</taxon>
        <taxon>Gnathifera</taxon>
        <taxon>Rotifera</taxon>
        <taxon>Eurotatoria</taxon>
        <taxon>Bdelloidea</taxon>
        <taxon>Philodinida</taxon>
        <taxon>Philodinidae</taxon>
        <taxon>Didymodactylos</taxon>
    </lineage>
</organism>
<feature type="region of interest" description="Disordered" evidence="1">
    <location>
        <begin position="92"/>
        <end position="125"/>
    </location>
</feature>
<feature type="compositionally biased region" description="Polar residues" evidence="1">
    <location>
        <begin position="95"/>
        <end position="104"/>
    </location>
</feature>
<proteinExistence type="predicted"/>
<keyword evidence="2" id="KW-0472">Membrane</keyword>
<evidence type="ECO:0000256" key="2">
    <source>
        <dbReference type="SAM" id="Phobius"/>
    </source>
</evidence>
<evidence type="ECO:0000313" key="5">
    <source>
        <dbReference type="Proteomes" id="UP000677228"/>
    </source>
</evidence>
<dbReference type="AlphaFoldDB" id="A0A8S2DCZ9"/>
<dbReference type="EMBL" id="CAJOBA010004378">
    <property type="protein sequence ID" value="CAF3711420.1"/>
    <property type="molecule type" value="Genomic_DNA"/>
</dbReference>
<reference evidence="3" key="1">
    <citation type="submission" date="2021-02" db="EMBL/GenBank/DDBJ databases">
        <authorList>
            <person name="Nowell W R."/>
        </authorList>
    </citation>
    <scope>NUCLEOTIDE SEQUENCE</scope>
</reference>
<evidence type="ECO:0000256" key="1">
    <source>
        <dbReference type="SAM" id="MobiDB-lite"/>
    </source>
</evidence>
<evidence type="ECO:0000313" key="3">
    <source>
        <dbReference type="EMBL" id="CAF0935675.1"/>
    </source>
</evidence>
<comment type="caution">
    <text evidence="3">The sequence shown here is derived from an EMBL/GenBank/DDBJ whole genome shotgun (WGS) entry which is preliminary data.</text>
</comment>
<name>A0A8S2DCZ9_9BILA</name>
<accession>A0A8S2DCZ9</accession>
<sequence length="351" mass="39777">YNDDMEQKAIMTYYKRVSILSVTLSTASALIVFGSIAAFIYITRKGAFGQALAAFLIILSLVALMTLIYFLQDIIKERIRPNPTNGFKSYEVRESNSASRQPSIHSDDAMPLSSPTPSTLQPRLSTSPFYTPQVPATPVLASPVPVSPRKQSTSSTLINEATVAAANLDKSRQGTSSSNGYRTIEHLEKGIQQVKDNNFTQELKHEYEHALEVLRQLIKIEQMRNKILRLTQATIAELHSYAKPPEEISTVMKATFLLLGYSNKDLQRWSQIQALLGRLGRNSVKRRCYELNPLEIPMDKAREAKAILRNYDLLRVSEISVGLSVFYNWTMTMIEEREMLLEFQHRIRKTS</sequence>
<feature type="non-terminal residue" evidence="3">
    <location>
        <position position="1"/>
    </location>
</feature>
<dbReference type="Gene3D" id="1.20.920.20">
    <property type="match status" value="1"/>
</dbReference>
<feature type="compositionally biased region" description="Low complexity" evidence="1">
    <location>
        <begin position="111"/>
        <end position="125"/>
    </location>
</feature>
<protein>
    <submittedName>
        <fullName evidence="3">Uncharacterized protein</fullName>
    </submittedName>
</protein>
<dbReference type="Proteomes" id="UP000677228">
    <property type="component" value="Unassembled WGS sequence"/>
</dbReference>
<feature type="transmembrane region" description="Helical" evidence="2">
    <location>
        <begin position="48"/>
        <end position="71"/>
    </location>
</feature>
<keyword evidence="2" id="KW-1133">Transmembrane helix</keyword>
<keyword evidence="2" id="KW-0812">Transmembrane</keyword>
<evidence type="ECO:0000313" key="4">
    <source>
        <dbReference type="EMBL" id="CAF3711420.1"/>
    </source>
</evidence>
<feature type="transmembrane region" description="Helical" evidence="2">
    <location>
        <begin position="17"/>
        <end position="42"/>
    </location>
</feature>
<dbReference type="EMBL" id="CAJNOK010004375">
    <property type="protein sequence ID" value="CAF0935675.1"/>
    <property type="molecule type" value="Genomic_DNA"/>
</dbReference>